<evidence type="ECO:0000259" key="1">
    <source>
        <dbReference type="Pfam" id="PF00561"/>
    </source>
</evidence>
<sequence length="310" mass="34309">MSEAGEREHIDSARKVLQQAAATAVPRIRHVQCMSPAGLHRMAYKEWGTHDNPDVLVCVHGLTRVSDDFDALAAALGQRYRVICPDVVGRGRSDHLRDPRHYQILQYVADMVTLIARLDVESVHWLGTSMGGLIGMVLAAQPTGLIRSLILNDIGPVLDATAMARIGEYIGQDRQFASFEQARDYVRQISHSFGAHDDVQWNKLAADVLKQGADGNWRFSYDLGLAIPYKAMTPDDAQLAQQQLWAAYDAIRCPTLLLRGALSDMVSRETAQEMTQRGPQAQCIELPNVGHAPTFLSAERIALVKNFLPD</sequence>
<dbReference type="PANTHER" id="PTHR43798:SF33">
    <property type="entry name" value="HYDROLASE, PUTATIVE (AFU_ORTHOLOGUE AFUA_2G14860)-RELATED"/>
    <property type="match status" value="1"/>
</dbReference>
<feature type="domain" description="AB hydrolase-1" evidence="1">
    <location>
        <begin position="55"/>
        <end position="293"/>
    </location>
</feature>
<dbReference type="PRINTS" id="PR00111">
    <property type="entry name" value="ABHYDROLASE"/>
</dbReference>
<protein>
    <submittedName>
        <fullName evidence="2">Alpha/beta hydrolase</fullName>
    </submittedName>
</protein>
<reference evidence="2" key="1">
    <citation type="journal article" date="2014" name="Int. J. Syst. Evol. Microbiol.">
        <title>Complete genome sequence of Corynebacterium casei LMG S-19264T (=DSM 44701T), isolated from a smear-ripened cheese.</title>
        <authorList>
            <consortium name="US DOE Joint Genome Institute (JGI-PGF)"/>
            <person name="Walter F."/>
            <person name="Albersmeier A."/>
            <person name="Kalinowski J."/>
            <person name="Ruckert C."/>
        </authorList>
    </citation>
    <scope>NUCLEOTIDE SEQUENCE</scope>
    <source>
        <strain evidence="2">CCM 7086</strain>
    </source>
</reference>
<evidence type="ECO:0000313" key="2">
    <source>
        <dbReference type="EMBL" id="GGC00267.1"/>
    </source>
</evidence>
<dbReference type="EMBL" id="BMCG01000002">
    <property type="protein sequence ID" value="GGC00267.1"/>
    <property type="molecule type" value="Genomic_DNA"/>
</dbReference>
<organism evidence="2 3">
    <name type="scientific">Oxalicibacterium flavum</name>
    <dbReference type="NCBI Taxonomy" id="179467"/>
    <lineage>
        <taxon>Bacteria</taxon>
        <taxon>Pseudomonadati</taxon>
        <taxon>Pseudomonadota</taxon>
        <taxon>Betaproteobacteria</taxon>
        <taxon>Burkholderiales</taxon>
        <taxon>Oxalobacteraceae</taxon>
        <taxon>Oxalicibacterium</taxon>
    </lineage>
</organism>
<dbReference type="SUPFAM" id="SSF53474">
    <property type="entry name" value="alpha/beta-Hydrolases"/>
    <property type="match status" value="1"/>
</dbReference>
<dbReference type="PANTHER" id="PTHR43798">
    <property type="entry name" value="MONOACYLGLYCEROL LIPASE"/>
    <property type="match status" value="1"/>
</dbReference>
<reference evidence="2" key="2">
    <citation type="submission" date="2020-09" db="EMBL/GenBank/DDBJ databases">
        <authorList>
            <person name="Sun Q."/>
            <person name="Sedlacek I."/>
        </authorList>
    </citation>
    <scope>NUCLEOTIDE SEQUENCE</scope>
    <source>
        <strain evidence="2">CCM 7086</strain>
    </source>
</reference>
<dbReference type="InterPro" id="IPR050266">
    <property type="entry name" value="AB_hydrolase_sf"/>
</dbReference>
<proteinExistence type="predicted"/>
<evidence type="ECO:0000313" key="3">
    <source>
        <dbReference type="Proteomes" id="UP000620266"/>
    </source>
</evidence>
<dbReference type="Gene3D" id="3.40.50.1820">
    <property type="entry name" value="alpha/beta hydrolase"/>
    <property type="match status" value="1"/>
</dbReference>
<keyword evidence="2" id="KW-0378">Hydrolase</keyword>
<accession>A0A8J2UJK7</accession>
<keyword evidence="3" id="KW-1185">Reference proteome</keyword>
<dbReference type="AlphaFoldDB" id="A0A8J2UJK7"/>
<comment type="caution">
    <text evidence="2">The sequence shown here is derived from an EMBL/GenBank/DDBJ whole genome shotgun (WGS) entry which is preliminary data.</text>
</comment>
<dbReference type="InterPro" id="IPR029058">
    <property type="entry name" value="AB_hydrolase_fold"/>
</dbReference>
<name>A0A8J2UJK7_9BURK</name>
<dbReference type="GO" id="GO:0016020">
    <property type="term" value="C:membrane"/>
    <property type="evidence" value="ECO:0007669"/>
    <property type="project" value="TreeGrafter"/>
</dbReference>
<dbReference type="InterPro" id="IPR000073">
    <property type="entry name" value="AB_hydrolase_1"/>
</dbReference>
<gene>
    <name evidence="2" type="ORF">GCM10007205_06920</name>
</gene>
<dbReference type="GO" id="GO:0016787">
    <property type="term" value="F:hydrolase activity"/>
    <property type="evidence" value="ECO:0007669"/>
    <property type="project" value="UniProtKB-KW"/>
</dbReference>
<dbReference type="Proteomes" id="UP000620266">
    <property type="component" value="Unassembled WGS sequence"/>
</dbReference>
<dbReference type="Pfam" id="PF00561">
    <property type="entry name" value="Abhydrolase_1"/>
    <property type="match status" value="1"/>
</dbReference>